<dbReference type="EMBL" id="JAANQT010000131">
    <property type="protein sequence ID" value="KAG1314210.1"/>
    <property type="molecule type" value="Genomic_DNA"/>
</dbReference>
<dbReference type="AlphaFoldDB" id="A0A9P7BX27"/>
<keyword evidence="3" id="KW-0472">Membrane</keyword>
<dbReference type="InterPro" id="IPR007577">
    <property type="entry name" value="GlycoTrfase_DXD_sugar-bd_CS"/>
</dbReference>
<name>A0A9P7BX27_RHIOR</name>
<dbReference type="OrthoDB" id="409543at2759"/>
<proteinExistence type="inferred from homology"/>
<accession>A0A9P7BX27</accession>
<evidence type="ECO:0000256" key="4">
    <source>
        <dbReference type="SAM" id="SignalP"/>
    </source>
</evidence>
<comment type="caution">
    <text evidence="5">The sequence shown here is derived from an EMBL/GenBank/DDBJ whole genome shotgun (WGS) entry which is preliminary data.</text>
</comment>
<evidence type="ECO:0000313" key="5">
    <source>
        <dbReference type="EMBL" id="KAG1314210.1"/>
    </source>
</evidence>
<dbReference type="Pfam" id="PF04488">
    <property type="entry name" value="Gly_transf_sug"/>
    <property type="match status" value="1"/>
</dbReference>
<keyword evidence="4" id="KW-0732">Signal</keyword>
<feature type="region of interest" description="Disordered" evidence="2">
    <location>
        <begin position="35"/>
        <end position="84"/>
    </location>
</feature>
<feature type="transmembrane region" description="Helical" evidence="3">
    <location>
        <begin position="106"/>
        <end position="127"/>
    </location>
</feature>
<reference evidence="5" key="1">
    <citation type="journal article" date="2020" name="Microb. Genom.">
        <title>Genetic diversity of clinical and environmental Mucorales isolates obtained from an investigation of mucormycosis cases among solid organ transplant recipients.</title>
        <authorList>
            <person name="Nguyen M.H."/>
            <person name="Kaul D."/>
            <person name="Muto C."/>
            <person name="Cheng S.J."/>
            <person name="Richter R.A."/>
            <person name="Bruno V.M."/>
            <person name="Liu G."/>
            <person name="Beyhan S."/>
            <person name="Sundermann A.J."/>
            <person name="Mounaud S."/>
            <person name="Pasculle A.W."/>
            <person name="Nierman W.C."/>
            <person name="Driscoll E."/>
            <person name="Cumbie R."/>
            <person name="Clancy C.J."/>
            <person name="Dupont C.L."/>
        </authorList>
    </citation>
    <scope>NUCLEOTIDE SEQUENCE</scope>
    <source>
        <strain evidence="5">GL11</strain>
    </source>
</reference>
<feature type="signal peptide" evidence="4">
    <location>
        <begin position="1"/>
        <end position="18"/>
    </location>
</feature>
<evidence type="ECO:0000256" key="2">
    <source>
        <dbReference type="SAM" id="MobiDB-lite"/>
    </source>
</evidence>
<dbReference type="SUPFAM" id="SSF53448">
    <property type="entry name" value="Nucleotide-diphospho-sugar transferases"/>
    <property type="match status" value="1"/>
</dbReference>
<dbReference type="Gene3D" id="3.90.550.20">
    <property type="match status" value="1"/>
</dbReference>
<gene>
    <name evidence="5" type="ORF">G6F64_001652</name>
</gene>
<evidence type="ECO:0000256" key="3">
    <source>
        <dbReference type="SAM" id="Phobius"/>
    </source>
</evidence>
<keyword evidence="3" id="KW-1133">Transmembrane helix</keyword>
<keyword evidence="6" id="KW-1185">Reference proteome</keyword>
<dbReference type="Proteomes" id="UP000716291">
    <property type="component" value="Unassembled WGS sequence"/>
</dbReference>
<evidence type="ECO:0000256" key="1">
    <source>
        <dbReference type="ARBA" id="ARBA00009003"/>
    </source>
</evidence>
<protein>
    <submittedName>
        <fullName evidence="5">Uncharacterized protein</fullName>
    </submittedName>
</protein>
<evidence type="ECO:0000313" key="6">
    <source>
        <dbReference type="Proteomes" id="UP000716291"/>
    </source>
</evidence>
<sequence length="419" mass="48111">MFCLAAVFCGLFIGGCAGFAAEAVSSIMITATWGPQPKQKKEQEEVEEDESEMASIDRQSEIEEPDESVQSSSSSLFRGKESITTARQQSTPVLIQPLTKIHHSKILLYLIKWGLITLFTLFILFFIPYNFDLNAHVYLKEWLSPIKITQEPLICSVNVAVESHASIIPSIIDHDTCFEFASLIHTSNKTVATTFHTHWASKTFSEQQLNTIRSFLYTQPPSSKLIVWVFDDGPLKQSKYWQTISSDNRVQLRKIDNNDDLTRIKSNKDLLQLTILYRYGGVWFDLDVLFIRDLSPLLDREWMSQGSCFESKPKRFKGGLMHFFKDSHYLCEMISTASITNDIYSRVYDRYLTHGIKPWAILPWCYADPSQCDTGMPGAFQSVTFDENKLSNAFVYRLHPSWWQFSYGSVYKYLVGSFK</sequence>
<dbReference type="InterPro" id="IPR029044">
    <property type="entry name" value="Nucleotide-diphossugar_trans"/>
</dbReference>
<feature type="chain" id="PRO_5040323499" evidence="4">
    <location>
        <begin position="19"/>
        <end position="419"/>
    </location>
</feature>
<comment type="similarity">
    <text evidence="1">Belongs to the glycosyltransferase 32 family.</text>
</comment>
<organism evidence="5 6">
    <name type="scientific">Rhizopus oryzae</name>
    <name type="common">Mucormycosis agent</name>
    <name type="synonym">Rhizopus arrhizus var. delemar</name>
    <dbReference type="NCBI Taxonomy" id="64495"/>
    <lineage>
        <taxon>Eukaryota</taxon>
        <taxon>Fungi</taxon>
        <taxon>Fungi incertae sedis</taxon>
        <taxon>Mucoromycota</taxon>
        <taxon>Mucoromycotina</taxon>
        <taxon>Mucoromycetes</taxon>
        <taxon>Mucorales</taxon>
        <taxon>Mucorineae</taxon>
        <taxon>Rhizopodaceae</taxon>
        <taxon>Rhizopus</taxon>
    </lineage>
</organism>
<keyword evidence="3" id="KW-0812">Transmembrane</keyword>